<dbReference type="AlphaFoldDB" id="A0A0F9IMC4"/>
<proteinExistence type="predicted"/>
<feature type="compositionally biased region" description="Basic residues" evidence="1">
    <location>
        <begin position="82"/>
        <end position="93"/>
    </location>
</feature>
<accession>A0A0F9IMC4</accession>
<dbReference type="EMBL" id="LAZR01020586">
    <property type="protein sequence ID" value="KKL88362.1"/>
    <property type="molecule type" value="Genomic_DNA"/>
</dbReference>
<name>A0A0F9IMC4_9ZZZZ</name>
<reference evidence="2" key="1">
    <citation type="journal article" date="2015" name="Nature">
        <title>Complex archaea that bridge the gap between prokaryotes and eukaryotes.</title>
        <authorList>
            <person name="Spang A."/>
            <person name="Saw J.H."/>
            <person name="Jorgensen S.L."/>
            <person name="Zaremba-Niedzwiedzka K."/>
            <person name="Martijn J."/>
            <person name="Lind A.E."/>
            <person name="van Eijk R."/>
            <person name="Schleper C."/>
            <person name="Guy L."/>
            <person name="Ettema T.J."/>
        </authorList>
    </citation>
    <scope>NUCLEOTIDE SEQUENCE</scope>
</reference>
<organism evidence="2">
    <name type="scientific">marine sediment metagenome</name>
    <dbReference type="NCBI Taxonomy" id="412755"/>
    <lineage>
        <taxon>unclassified sequences</taxon>
        <taxon>metagenomes</taxon>
        <taxon>ecological metagenomes</taxon>
    </lineage>
</organism>
<sequence>MSKLQNKFQAKPVQPEAYSVCLLPSPALLLAEAEETFKAKAARLRAQQVRVAKGKKGRFREVVRYVRDNCFAFKICRPSLRPHSRRKVHRATQARRPERKGESGDAVPKMSPKEKAS</sequence>
<feature type="region of interest" description="Disordered" evidence="1">
    <location>
        <begin position="82"/>
        <end position="117"/>
    </location>
</feature>
<evidence type="ECO:0000256" key="1">
    <source>
        <dbReference type="SAM" id="MobiDB-lite"/>
    </source>
</evidence>
<gene>
    <name evidence="2" type="ORF">LCGC14_1925450</name>
</gene>
<comment type="caution">
    <text evidence="2">The sequence shown here is derived from an EMBL/GenBank/DDBJ whole genome shotgun (WGS) entry which is preliminary data.</text>
</comment>
<protein>
    <submittedName>
        <fullName evidence="2">Uncharacterized protein</fullName>
    </submittedName>
</protein>
<evidence type="ECO:0000313" key="2">
    <source>
        <dbReference type="EMBL" id="KKL88362.1"/>
    </source>
</evidence>